<organism evidence="1 2">
    <name type="scientific">Cardiocondyla obscurior</name>
    <dbReference type="NCBI Taxonomy" id="286306"/>
    <lineage>
        <taxon>Eukaryota</taxon>
        <taxon>Metazoa</taxon>
        <taxon>Ecdysozoa</taxon>
        <taxon>Arthropoda</taxon>
        <taxon>Hexapoda</taxon>
        <taxon>Insecta</taxon>
        <taxon>Pterygota</taxon>
        <taxon>Neoptera</taxon>
        <taxon>Endopterygota</taxon>
        <taxon>Hymenoptera</taxon>
        <taxon>Apocrita</taxon>
        <taxon>Aculeata</taxon>
        <taxon>Formicoidea</taxon>
        <taxon>Formicidae</taxon>
        <taxon>Myrmicinae</taxon>
        <taxon>Cardiocondyla</taxon>
    </lineage>
</organism>
<protein>
    <submittedName>
        <fullName evidence="1">Uncharacterized protein</fullName>
    </submittedName>
</protein>
<comment type="caution">
    <text evidence="1">The sequence shown here is derived from an EMBL/GenBank/DDBJ whole genome shotgun (WGS) entry which is preliminary data.</text>
</comment>
<evidence type="ECO:0000313" key="1">
    <source>
        <dbReference type="EMBL" id="KAL0117635.1"/>
    </source>
</evidence>
<gene>
    <name evidence="1" type="ORF">PUN28_008787</name>
</gene>
<evidence type="ECO:0000313" key="2">
    <source>
        <dbReference type="Proteomes" id="UP001430953"/>
    </source>
</evidence>
<keyword evidence="2" id="KW-1185">Reference proteome</keyword>
<name>A0AAW2FQY9_9HYME</name>
<dbReference type="Proteomes" id="UP001430953">
    <property type="component" value="Unassembled WGS sequence"/>
</dbReference>
<dbReference type="AlphaFoldDB" id="A0AAW2FQY9"/>
<accession>A0AAW2FQY9</accession>
<proteinExistence type="predicted"/>
<sequence length="26" mass="3270">MFTNECAMKSTRKLRVSECDRRWHHF</sequence>
<reference evidence="1 2" key="1">
    <citation type="submission" date="2023-03" db="EMBL/GenBank/DDBJ databases">
        <title>High recombination rates correlate with genetic variation in Cardiocondyla obscurior ants.</title>
        <authorList>
            <person name="Errbii M."/>
        </authorList>
    </citation>
    <scope>NUCLEOTIDE SEQUENCE [LARGE SCALE GENOMIC DNA]</scope>
    <source>
        <strain evidence="1">Alpha-2009</strain>
        <tissue evidence="1">Whole body</tissue>
    </source>
</reference>
<dbReference type="EMBL" id="JADYXP020000008">
    <property type="protein sequence ID" value="KAL0117635.1"/>
    <property type="molecule type" value="Genomic_DNA"/>
</dbReference>